<evidence type="ECO:0000313" key="13">
    <source>
        <dbReference type="Proteomes" id="UP000440732"/>
    </source>
</evidence>
<dbReference type="Proteomes" id="UP000440367">
    <property type="component" value="Unassembled WGS sequence"/>
</dbReference>
<organism evidence="5 10">
    <name type="scientific">Phytophthora fragariae</name>
    <dbReference type="NCBI Taxonomy" id="53985"/>
    <lineage>
        <taxon>Eukaryota</taxon>
        <taxon>Sar</taxon>
        <taxon>Stramenopiles</taxon>
        <taxon>Oomycota</taxon>
        <taxon>Peronosporomycetes</taxon>
        <taxon>Peronosporales</taxon>
        <taxon>Peronosporaceae</taxon>
        <taxon>Phytophthora</taxon>
    </lineage>
</organism>
<evidence type="ECO:0000313" key="14">
    <source>
        <dbReference type="Proteomes" id="UP000441208"/>
    </source>
</evidence>
<dbReference type="AlphaFoldDB" id="A0A6A3YGH5"/>
<evidence type="ECO:0000313" key="4">
    <source>
        <dbReference type="EMBL" id="KAE9146884.1"/>
    </source>
</evidence>
<dbReference type="EMBL" id="QXGF01000415">
    <property type="protein sequence ID" value="KAE8940587.1"/>
    <property type="molecule type" value="Genomic_DNA"/>
</dbReference>
<dbReference type="EMBL" id="QXGA01000380">
    <property type="protein sequence ID" value="KAE9146884.1"/>
    <property type="molecule type" value="Genomic_DNA"/>
</dbReference>
<keyword evidence="10" id="KW-1185">Reference proteome</keyword>
<dbReference type="Proteomes" id="UP000488956">
    <property type="component" value="Unassembled WGS sequence"/>
</dbReference>
<dbReference type="Proteomes" id="UP000440732">
    <property type="component" value="Unassembled WGS sequence"/>
</dbReference>
<evidence type="ECO:0000313" key="12">
    <source>
        <dbReference type="Proteomes" id="UP000440367"/>
    </source>
</evidence>
<evidence type="ECO:0000313" key="11">
    <source>
        <dbReference type="Proteomes" id="UP000437068"/>
    </source>
</evidence>
<dbReference type="EMBL" id="QXFX01000339">
    <property type="protein sequence ID" value="KAE9119619.1"/>
    <property type="molecule type" value="Genomic_DNA"/>
</dbReference>
<dbReference type="Proteomes" id="UP000429523">
    <property type="component" value="Unassembled WGS sequence"/>
</dbReference>
<dbReference type="Gene3D" id="2.60.120.620">
    <property type="entry name" value="q2cbj1_9rhob like domain"/>
    <property type="match status" value="1"/>
</dbReference>
<dbReference type="Proteomes" id="UP000437068">
    <property type="component" value="Unassembled WGS sequence"/>
</dbReference>
<evidence type="ECO:0000313" key="6">
    <source>
        <dbReference type="EMBL" id="KAE9238986.1"/>
    </source>
</evidence>
<evidence type="ECO:0000313" key="7">
    <source>
        <dbReference type="EMBL" id="KAE9240394.1"/>
    </source>
</evidence>
<dbReference type="Proteomes" id="UP000441208">
    <property type="component" value="Unassembled WGS sequence"/>
</dbReference>
<dbReference type="OrthoDB" id="123221at2759"/>
<evidence type="ECO:0000313" key="1">
    <source>
        <dbReference type="EMBL" id="KAE8940587.1"/>
    </source>
</evidence>
<evidence type="ECO:0000313" key="5">
    <source>
        <dbReference type="EMBL" id="KAE9218525.1"/>
    </source>
</evidence>
<dbReference type="Proteomes" id="UP000433483">
    <property type="component" value="Unassembled WGS sequence"/>
</dbReference>
<evidence type="ECO:0000313" key="3">
    <source>
        <dbReference type="EMBL" id="KAE9119619.1"/>
    </source>
</evidence>
<evidence type="ECO:0000313" key="8">
    <source>
        <dbReference type="EMBL" id="KAE9314346.1"/>
    </source>
</evidence>
<dbReference type="EMBL" id="QXFZ01000413">
    <property type="protein sequence ID" value="KAE9117409.1"/>
    <property type="molecule type" value="Genomic_DNA"/>
</dbReference>
<evidence type="ECO:0000313" key="9">
    <source>
        <dbReference type="Proteomes" id="UP000429523"/>
    </source>
</evidence>
<dbReference type="EMBL" id="QXGB01000345">
    <property type="protein sequence ID" value="KAE9218525.1"/>
    <property type="molecule type" value="Genomic_DNA"/>
</dbReference>
<proteinExistence type="predicted"/>
<reference evidence="9 10" key="1">
    <citation type="submission" date="2018-08" db="EMBL/GenBank/DDBJ databases">
        <title>Genomic investigation of the strawberry pathogen Phytophthora fragariae indicates pathogenicity is determined by transcriptional variation in three key races.</title>
        <authorList>
            <person name="Adams T.M."/>
            <person name="Armitage A.D."/>
            <person name="Sobczyk M.K."/>
            <person name="Bates H.J."/>
            <person name="Dunwell J.M."/>
            <person name="Nellist C.F."/>
            <person name="Harrison R.J."/>
        </authorList>
    </citation>
    <scope>NUCLEOTIDE SEQUENCE [LARGE SCALE GENOMIC DNA]</scope>
    <source>
        <strain evidence="8 11">A4</strain>
        <strain evidence="7 12">BC-1</strain>
        <strain evidence="6 15">BC-23</strain>
        <strain evidence="5 10">NOV-27</strain>
        <strain evidence="4 13">NOV-5</strain>
        <strain evidence="2 14">NOV-71</strain>
        <strain evidence="1 9">NOV-9</strain>
        <strain evidence="3 16">ONT-3</strain>
    </source>
</reference>
<dbReference type="EMBL" id="QXGE01000374">
    <property type="protein sequence ID" value="KAE9314346.1"/>
    <property type="molecule type" value="Genomic_DNA"/>
</dbReference>
<dbReference type="EMBL" id="QXGD01000413">
    <property type="protein sequence ID" value="KAE9240394.1"/>
    <property type="molecule type" value="Genomic_DNA"/>
</dbReference>
<protein>
    <submittedName>
        <fullName evidence="5">Uncharacterized protein</fullName>
    </submittedName>
</protein>
<accession>A0A6A3YGH5</accession>
<evidence type="ECO:0000313" key="2">
    <source>
        <dbReference type="EMBL" id="KAE9117409.1"/>
    </source>
</evidence>
<evidence type="ECO:0000313" key="16">
    <source>
        <dbReference type="Proteomes" id="UP000488956"/>
    </source>
</evidence>
<evidence type="ECO:0000313" key="15">
    <source>
        <dbReference type="Proteomes" id="UP000476176"/>
    </source>
</evidence>
<name>A0A6A3YGH5_9STRA</name>
<comment type="caution">
    <text evidence="5">The sequence shown here is derived from an EMBL/GenBank/DDBJ whole genome shotgun (WGS) entry which is preliminary data.</text>
</comment>
<gene>
    <name evidence="8" type="ORF">PF001_g8308</name>
    <name evidence="7" type="ORF">PF002_g9780</name>
    <name evidence="6" type="ORF">PF004_g8158</name>
    <name evidence="5" type="ORF">PF005_g8233</name>
    <name evidence="4" type="ORF">PF006_g8382</name>
    <name evidence="2" type="ORF">PF007_g9290</name>
    <name evidence="1" type="ORF">PF009_g9608</name>
    <name evidence="3" type="ORF">PF010_g7792</name>
</gene>
<sequence>MAPKAPLPAWGYIVVDLALPPATLRDLLAEAEGRTCEPVFKHVESLHNDSLHEQSRVKARLPSIGKLRVALATVTACLDSAWRPTVFSFMRSKPGGQEQEPHQAYPEDVIATASKNKAARVPVSMIYALKEGTSLGVFGGCFTARDDAKARDVHVPVGFCVIFRRDLIHYGLPYDVVNHRIHCYLSYRSLKWEPDVVSSVLPKTYSCQHCDFKMDKSSAMRSHRRYCSKNPDPGNSTSH</sequence>
<dbReference type="EMBL" id="QXGC01000374">
    <property type="protein sequence ID" value="KAE9238986.1"/>
    <property type="molecule type" value="Genomic_DNA"/>
</dbReference>
<dbReference type="Proteomes" id="UP000476176">
    <property type="component" value="Unassembled WGS sequence"/>
</dbReference>
<evidence type="ECO:0000313" key="10">
    <source>
        <dbReference type="Proteomes" id="UP000433483"/>
    </source>
</evidence>